<evidence type="ECO:0000313" key="2">
    <source>
        <dbReference type="Proteomes" id="UP001174136"/>
    </source>
</evidence>
<accession>A0AA47M9U1</accession>
<reference evidence="1" key="1">
    <citation type="journal article" date="2023" name="Front. Mar. Sci.">
        <title>A new Merluccius polli reference genome to investigate the effects of global change in West African waters.</title>
        <authorList>
            <person name="Mateo J.L."/>
            <person name="Blanco-Fernandez C."/>
            <person name="Garcia-Vazquez E."/>
            <person name="Machado-Schiaffino G."/>
        </authorList>
    </citation>
    <scope>NUCLEOTIDE SEQUENCE</scope>
    <source>
        <strain evidence="1">C29</strain>
        <tissue evidence="1">Fin</tissue>
    </source>
</reference>
<gene>
    <name evidence="1" type="ORF">N1851_027790</name>
</gene>
<dbReference type="AlphaFoldDB" id="A0AA47M9U1"/>
<name>A0AA47M9U1_MERPO</name>
<dbReference type="EMBL" id="JAOPHQ010005175">
    <property type="protein sequence ID" value="KAK0136320.1"/>
    <property type="molecule type" value="Genomic_DNA"/>
</dbReference>
<comment type="caution">
    <text evidence="1">The sequence shown here is derived from an EMBL/GenBank/DDBJ whole genome shotgun (WGS) entry which is preliminary data.</text>
</comment>
<organism evidence="1 2">
    <name type="scientific">Merluccius polli</name>
    <name type="common">Benguela hake</name>
    <name type="synonym">Merluccius cadenati</name>
    <dbReference type="NCBI Taxonomy" id="89951"/>
    <lineage>
        <taxon>Eukaryota</taxon>
        <taxon>Metazoa</taxon>
        <taxon>Chordata</taxon>
        <taxon>Craniata</taxon>
        <taxon>Vertebrata</taxon>
        <taxon>Euteleostomi</taxon>
        <taxon>Actinopterygii</taxon>
        <taxon>Neopterygii</taxon>
        <taxon>Teleostei</taxon>
        <taxon>Neoteleostei</taxon>
        <taxon>Acanthomorphata</taxon>
        <taxon>Zeiogadaria</taxon>
        <taxon>Gadariae</taxon>
        <taxon>Gadiformes</taxon>
        <taxon>Gadoidei</taxon>
        <taxon>Merlucciidae</taxon>
        <taxon>Merluccius</taxon>
    </lineage>
</organism>
<dbReference type="Proteomes" id="UP001174136">
    <property type="component" value="Unassembled WGS sequence"/>
</dbReference>
<proteinExistence type="predicted"/>
<protein>
    <submittedName>
        <fullName evidence="1">Uncharacterized protein</fullName>
    </submittedName>
</protein>
<keyword evidence="2" id="KW-1185">Reference proteome</keyword>
<evidence type="ECO:0000313" key="1">
    <source>
        <dbReference type="EMBL" id="KAK0136320.1"/>
    </source>
</evidence>
<sequence length="78" mass="9041">MWSASIKLVYIIELTVPWESSVEEAYERKRLRYTELVADVQQQGWRAKVRPVEVGCRGFVATSTFRLLREMGVQGKAH</sequence>